<dbReference type="EMBL" id="CP095073">
    <property type="protein sequence ID" value="UOQ43585.1"/>
    <property type="molecule type" value="Genomic_DNA"/>
</dbReference>
<proteinExistence type="predicted"/>
<sequence>MEGEWGLLTERKLLLGNLGMIITFGVCLLLSLLLRGSGQNAMVIISEVIGALTFITAIIAVIYIKSIQKWVPISVIAFLSVWLVFMIGYEAGIHASTPYQWIWFLVFYLVTVTSIVYLRLGYEKVEGNYKLLPAFFLFFNSMLTVSMIFIHIWWNLPFWGKG</sequence>
<evidence type="ECO:0000256" key="1">
    <source>
        <dbReference type="SAM" id="Phobius"/>
    </source>
</evidence>
<keyword evidence="1" id="KW-0812">Transmembrane</keyword>
<dbReference type="RefSeq" id="WP_244708944.1">
    <property type="nucleotide sequence ID" value="NZ_CP095073.1"/>
</dbReference>
<feature type="transmembrane region" description="Helical" evidence="1">
    <location>
        <begin position="101"/>
        <end position="120"/>
    </location>
</feature>
<evidence type="ECO:0000313" key="2">
    <source>
        <dbReference type="EMBL" id="UOQ43585.1"/>
    </source>
</evidence>
<reference evidence="2 3" key="1">
    <citation type="submission" date="2022-04" db="EMBL/GenBank/DDBJ databases">
        <title>Halobacillus sp. isolated from saltern.</title>
        <authorList>
            <person name="Won M."/>
            <person name="Lee C.-M."/>
            <person name="Woen H.-Y."/>
            <person name="Kwon S.-W."/>
        </authorList>
    </citation>
    <scope>NUCLEOTIDE SEQUENCE [LARGE SCALE GENOMIC DNA]</scope>
    <source>
        <strain evidence="2 3">SSBR10-3</strain>
    </source>
</reference>
<keyword evidence="3" id="KW-1185">Reference proteome</keyword>
<feature type="transmembrane region" description="Helical" evidence="1">
    <location>
        <begin position="70"/>
        <end position="89"/>
    </location>
</feature>
<protein>
    <submittedName>
        <fullName evidence="2">Uncharacterized protein</fullName>
    </submittedName>
</protein>
<accession>A0ABY4EGI1</accession>
<keyword evidence="1" id="KW-0472">Membrane</keyword>
<feature type="transmembrane region" description="Helical" evidence="1">
    <location>
        <begin position="12"/>
        <end position="34"/>
    </location>
</feature>
<gene>
    <name evidence="2" type="ORF">MUN89_16960</name>
</gene>
<feature type="transmembrane region" description="Helical" evidence="1">
    <location>
        <begin position="40"/>
        <end position="63"/>
    </location>
</feature>
<feature type="transmembrane region" description="Helical" evidence="1">
    <location>
        <begin position="132"/>
        <end position="154"/>
    </location>
</feature>
<evidence type="ECO:0000313" key="3">
    <source>
        <dbReference type="Proteomes" id="UP000831787"/>
    </source>
</evidence>
<keyword evidence="1" id="KW-1133">Transmembrane helix</keyword>
<organism evidence="2 3">
    <name type="scientific">Halobacillus salinarum</name>
    <dbReference type="NCBI Taxonomy" id="2932257"/>
    <lineage>
        <taxon>Bacteria</taxon>
        <taxon>Bacillati</taxon>
        <taxon>Bacillota</taxon>
        <taxon>Bacilli</taxon>
        <taxon>Bacillales</taxon>
        <taxon>Bacillaceae</taxon>
        <taxon>Halobacillus</taxon>
    </lineage>
</organism>
<dbReference type="Proteomes" id="UP000831787">
    <property type="component" value="Chromosome"/>
</dbReference>
<name>A0ABY4EGI1_9BACI</name>